<dbReference type="EMBL" id="LR134155">
    <property type="protein sequence ID" value="VEA72681.1"/>
    <property type="molecule type" value="Genomic_DNA"/>
</dbReference>
<dbReference type="AlphaFoldDB" id="A0A447QRS8"/>
<protein>
    <submittedName>
        <fullName evidence="1">Uncharacterized protein</fullName>
    </submittedName>
</protein>
<accession>A0A447QRS8</accession>
<name>A0A447QRS8_SERRU</name>
<evidence type="ECO:0000313" key="2">
    <source>
        <dbReference type="Proteomes" id="UP000271603"/>
    </source>
</evidence>
<evidence type="ECO:0000313" key="1">
    <source>
        <dbReference type="EMBL" id="VEA72681.1"/>
    </source>
</evidence>
<dbReference type="Proteomes" id="UP000271603">
    <property type="component" value="Chromosome"/>
</dbReference>
<gene>
    <name evidence="1" type="ORF">NCTC9419_04295</name>
</gene>
<sequence length="41" mass="4242">MMALTDAPDVQAALHRRAFQAALQPGADAGKLSNDTSSRAS</sequence>
<proteinExistence type="predicted"/>
<reference evidence="1 2" key="1">
    <citation type="submission" date="2018-12" db="EMBL/GenBank/DDBJ databases">
        <authorList>
            <consortium name="Pathogen Informatics"/>
        </authorList>
    </citation>
    <scope>NUCLEOTIDE SEQUENCE [LARGE SCALE GENOMIC DNA]</scope>
    <source>
        <strain evidence="1 2">NCTC9419</strain>
    </source>
</reference>
<organism evidence="1 2">
    <name type="scientific">Serratia rubidaea</name>
    <name type="common">Serratia marinorubra</name>
    <dbReference type="NCBI Taxonomy" id="61652"/>
    <lineage>
        <taxon>Bacteria</taxon>
        <taxon>Pseudomonadati</taxon>
        <taxon>Pseudomonadota</taxon>
        <taxon>Gammaproteobacteria</taxon>
        <taxon>Enterobacterales</taxon>
        <taxon>Yersiniaceae</taxon>
        <taxon>Serratia</taxon>
    </lineage>
</organism>